<evidence type="ECO:0000313" key="4">
    <source>
        <dbReference type="EMBL" id="WOO39459.1"/>
    </source>
</evidence>
<protein>
    <submittedName>
        <fullName evidence="4">SDR family NAD(P)-dependent oxidoreductase</fullName>
    </submittedName>
</protein>
<evidence type="ECO:0000313" key="5">
    <source>
        <dbReference type="Proteomes" id="UP001304300"/>
    </source>
</evidence>
<dbReference type="InterPro" id="IPR002347">
    <property type="entry name" value="SDR_fam"/>
</dbReference>
<dbReference type="PANTHER" id="PTHR44169">
    <property type="entry name" value="NADPH-DEPENDENT 1-ACYLDIHYDROXYACETONE PHOSPHATE REDUCTASE"/>
    <property type="match status" value="1"/>
</dbReference>
<sequence length="270" mass="29902">MQPISKSYPKALVTGASSGLGKAFADMLLAEGVEVWGTSRDASRIEKKEGMHALSLDLADPESVQAFMRDNVEILDQVDLFINNAGAGVFSSFFEMHPQDIGEQIKVLMHGPIALCHRVLPSMLSREKGAIVNVASLAADFPLPWFSIYSSCKAGLSQFSRALAIELMETDVAVIDLQPGDFKTGFNHAAKKPEHMDEDERKLWTRIEYTFTHGPEPEKAARDLRKALLKGKSSVVRTGNFFQATLAPLFARLVPWSLTSWSVRKYFGLR</sequence>
<dbReference type="Proteomes" id="UP001304300">
    <property type="component" value="Chromosome"/>
</dbReference>
<dbReference type="EMBL" id="CP136920">
    <property type="protein sequence ID" value="WOO39459.1"/>
    <property type="molecule type" value="Genomic_DNA"/>
</dbReference>
<reference evidence="4 5" key="1">
    <citation type="submission" date="2023-10" db="EMBL/GenBank/DDBJ databases">
        <title>Rubellicoccus peritrichatus gen. nov., sp. nov., isolated from an algae of coral reef tank.</title>
        <authorList>
            <person name="Luo J."/>
        </authorList>
    </citation>
    <scope>NUCLEOTIDE SEQUENCE [LARGE SCALE GENOMIC DNA]</scope>
    <source>
        <strain evidence="4 5">CR14</strain>
    </source>
</reference>
<dbReference type="InterPro" id="IPR020904">
    <property type="entry name" value="Sc_DH/Rdtase_CS"/>
</dbReference>
<dbReference type="AlphaFoldDB" id="A0AAQ3L7T4"/>
<accession>A0AAQ3L7T4</accession>
<organism evidence="4 5">
    <name type="scientific">Rubellicoccus peritrichatus</name>
    <dbReference type="NCBI Taxonomy" id="3080537"/>
    <lineage>
        <taxon>Bacteria</taxon>
        <taxon>Pseudomonadati</taxon>
        <taxon>Verrucomicrobiota</taxon>
        <taxon>Opitutia</taxon>
        <taxon>Puniceicoccales</taxon>
        <taxon>Cerasicoccaceae</taxon>
        <taxon>Rubellicoccus</taxon>
    </lineage>
</organism>
<name>A0AAQ3L7T4_9BACT</name>
<dbReference type="PRINTS" id="PR00081">
    <property type="entry name" value="GDHRDH"/>
</dbReference>
<dbReference type="Pfam" id="PF00106">
    <property type="entry name" value="adh_short"/>
    <property type="match status" value="1"/>
</dbReference>
<gene>
    <name evidence="4" type="ORF">RZN69_12615</name>
</gene>
<comment type="similarity">
    <text evidence="1 3">Belongs to the short-chain dehydrogenases/reductases (SDR) family.</text>
</comment>
<dbReference type="PROSITE" id="PS00061">
    <property type="entry name" value="ADH_SHORT"/>
    <property type="match status" value="1"/>
</dbReference>
<dbReference type="Gene3D" id="3.40.50.720">
    <property type="entry name" value="NAD(P)-binding Rossmann-like Domain"/>
    <property type="match status" value="1"/>
</dbReference>
<dbReference type="RefSeq" id="WP_317831362.1">
    <property type="nucleotide sequence ID" value="NZ_CP136920.1"/>
</dbReference>
<evidence type="ECO:0000256" key="2">
    <source>
        <dbReference type="ARBA" id="ARBA00023002"/>
    </source>
</evidence>
<dbReference type="InterPro" id="IPR036291">
    <property type="entry name" value="NAD(P)-bd_dom_sf"/>
</dbReference>
<keyword evidence="2" id="KW-0560">Oxidoreductase</keyword>
<keyword evidence="5" id="KW-1185">Reference proteome</keyword>
<dbReference type="PANTHER" id="PTHR44169:SF6">
    <property type="entry name" value="NADPH-DEPENDENT 1-ACYLDIHYDROXYACETONE PHOSPHATE REDUCTASE"/>
    <property type="match status" value="1"/>
</dbReference>
<evidence type="ECO:0000256" key="1">
    <source>
        <dbReference type="ARBA" id="ARBA00006484"/>
    </source>
</evidence>
<dbReference type="PRINTS" id="PR00080">
    <property type="entry name" value="SDRFAMILY"/>
</dbReference>
<evidence type="ECO:0000256" key="3">
    <source>
        <dbReference type="RuleBase" id="RU000363"/>
    </source>
</evidence>
<dbReference type="KEGG" id="puo:RZN69_12615"/>
<dbReference type="SUPFAM" id="SSF51735">
    <property type="entry name" value="NAD(P)-binding Rossmann-fold domains"/>
    <property type="match status" value="1"/>
</dbReference>
<proteinExistence type="inferred from homology"/>
<dbReference type="GO" id="GO:0016491">
    <property type="term" value="F:oxidoreductase activity"/>
    <property type="evidence" value="ECO:0007669"/>
    <property type="project" value="UniProtKB-KW"/>
</dbReference>